<accession>A0AAV2FU74</accession>
<reference evidence="1 2" key="1">
    <citation type="submission" date="2024-04" db="EMBL/GenBank/DDBJ databases">
        <authorList>
            <person name="Fracassetti M."/>
        </authorList>
    </citation>
    <scope>NUCLEOTIDE SEQUENCE [LARGE SCALE GENOMIC DNA]</scope>
</reference>
<organism evidence="1 2">
    <name type="scientific">Linum trigynum</name>
    <dbReference type="NCBI Taxonomy" id="586398"/>
    <lineage>
        <taxon>Eukaryota</taxon>
        <taxon>Viridiplantae</taxon>
        <taxon>Streptophyta</taxon>
        <taxon>Embryophyta</taxon>
        <taxon>Tracheophyta</taxon>
        <taxon>Spermatophyta</taxon>
        <taxon>Magnoliopsida</taxon>
        <taxon>eudicotyledons</taxon>
        <taxon>Gunneridae</taxon>
        <taxon>Pentapetalae</taxon>
        <taxon>rosids</taxon>
        <taxon>fabids</taxon>
        <taxon>Malpighiales</taxon>
        <taxon>Linaceae</taxon>
        <taxon>Linum</taxon>
    </lineage>
</organism>
<evidence type="ECO:0000313" key="2">
    <source>
        <dbReference type="Proteomes" id="UP001497516"/>
    </source>
</evidence>
<dbReference type="AlphaFoldDB" id="A0AAV2FU74"/>
<evidence type="ECO:0000313" key="1">
    <source>
        <dbReference type="EMBL" id="CAL1401577.1"/>
    </source>
</evidence>
<name>A0AAV2FU74_9ROSI</name>
<protein>
    <submittedName>
        <fullName evidence="1">Uncharacterized protein</fullName>
    </submittedName>
</protein>
<gene>
    <name evidence="1" type="ORF">LTRI10_LOCUS41625</name>
</gene>
<keyword evidence="2" id="KW-1185">Reference proteome</keyword>
<dbReference type="Proteomes" id="UP001497516">
    <property type="component" value="Chromosome 7"/>
</dbReference>
<proteinExistence type="predicted"/>
<sequence>MHRLRHIEDNLTWLCKVPLICWHIIEWQLPDRSLRQYRLEQPISTSPPQWFSELHSINLRHQSKDWICKHEFYIKFWENRATWVVQGIPETRPMGY</sequence>
<dbReference type="EMBL" id="OZ034820">
    <property type="protein sequence ID" value="CAL1401577.1"/>
    <property type="molecule type" value="Genomic_DNA"/>
</dbReference>